<evidence type="ECO:0000313" key="1">
    <source>
        <dbReference type="EMBL" id="KAH1187740.1"/>
    </source>
</evidence>
<dbReference type="Proteomes" id="UP000827986">
    <property type="component" value="Unassembled WGS sequence"/>
</dbReference>
<reference evidence="1" key="1">
    <citation type="submission" date="2021-09" db="EMBL/GenBank/DDBJ databases">
        <title>The genome of Mauremys mutica provides insights into the evolution of semi-aquatic lifestyle.</title>
        <authorList>
            <person name="Gong S."/>
            <person name="Gao Y."/>
        </authorList>
    </citation>
    <scope>NUCLEOTIDE SEQUENCE</scope>
    <source>
        <strain evidence="1">MM-2020</strain>
        <tissue evidence="1">Muscle</tissue>
    </source>
</reference>
<dbReference type="EMBL" id="JAHDVG010000463">
    <property type="protein sequence ID" value="KAH1187740.1"/>
    <property type="molecule type" value="Genomic_DNA"/>
</dbReference>
<name>A0A9D4BBK6_9SAUR</name>
<dbReference type="AlphaFoldDB" id="A0A9D4BBK6"/>
<accession>A0A9D4BBK6</accession>
<gene>
    <name evidence="1" type="ORF">KIL84_020489</name>
</gene>
<evidence type="ECO:0000313" key="2">
    <source>
        <dbReference type="Proteomes" id="UP000827986"/>
    </source>
</evidence>
<organism evidence="1 2">
    <name type="scientific">Mauremys mutica</name>
    <name type="common">yellowpond turtle</name>
    <dbReference type="NCBI Taxonomy" id="74926"/>
    <lineage>
        <taxon>Eukaryota</taxon>
        <taxon>Metazoa</taxon>
        <taxon>Chordata</taxon>
        <taxon>Craniata</taxon>
        <taxon>Vertebrata</taxon>
        <taxon>Euteleostomi</taxon>
        <taxon>Archelosauria</taxon>
        <taxon>Testudinata</taxon>
        <taxon>Testudines</taxon>
        <taxon>Cryptodira</taxon>
        <taxon>Durocryptodira</taxon>
        <taxon>Testudinoidea</taxon>
        <taxon>Geoemydidae</taxon>
        <taxon>Geoemydinae</taxon>
        <taxon>Mauremys</taxon>
    </lineage>
</organism>
<proteinExistence type="predicted"/>
<comment type="caution">
    <text evidence="1">The sequence shown here is derived from an EMBL/GenBank/DDBJ whole genome shotgun (WGS) entry which is preliminary data.</text>
</comment>
<protein>
    <submittedName>
        <fullName evidence="1">Uncharacterized protein</fullName>
    </submittedName>
</protein>
<keyword evidence="2" id="KW-1185">Reference proteome</keyword>
<sequence>MPDTLNVFILSHCELLESRIWVSSYSMQHQACCHYHKYYAQPPSKELPFLEPKLPEDPRFLHPKILSLYELLPLTCCPAGCLTVGGGGRETKSTALTLSSASELCSIPSAPLSKGPASKEGSPFHSSLSGLLSLICSSIPISLMPQQDIRMWLESAQGFTEARGFLKHV</sequence>